<name>A0A183GIG8_HELPZ</name>
<keyword evidence="2" id="KW-0479">Metal-binding</keyword>
<accession>A0A3P8C269</accession>
<reference evidence="6" key="2">
    <citation type="submission" date="2019-09" db="UniProtKB">
        <authorList>
            <consortium name="WormBaseParasite"/>
        </authorList>
    </citation>
    <scope>IDENTIFICATION</scope>
</reference>
<reference evidence="4 5" key="1">
    <citation type="submission" date="2018-11" db="EMBL/GenBank/DDBJ databases">
        <authorList>
            <consortium name="Pathogen Informatics"/>
        </authorList>
    </citation>
    <scope>NUCLEOTIDE SEQUENCE [LARGE SCALE GENOMIC DNA]</scope>
</reference>
<dbReference type="AlphaFoldDB" id="A0A183GIG8"/>
<dbReference type="PANTHER" id="PTHR43270:SF4">
    <property type="entry name" value="CARNOSINE DIPEPTIDASE 2, ISOFORM A"/>
    <property type="match status" value="1"/>
</dbReference>
<organism evidence="5 6">
    <name type="scientific">Heligmosomoides polygyrus</name>
    <name type="common">Parasitic roundworm</name>
    <dbReference type="NCBI Taxonomy" id="6339"/>
    <lineage>
        <taxon>Eukaryota</taxon>
        <taxon>Metazoa</taxon>
        <taxon>Ecdysozoa</taxon>
        <taxon>Nematoda</taxon>
        <taxon>Chromadorea</taxon>
        <taxon>Rhabditida</taxon>
        <taxon>Rhabditina</taxon>
        <taxon>Rhabditomorpha</taxon>
        <taxon>Strongyloidea</taxon>
        <taxon>Heligmosomidae</taxon>
        <taxon>Heligmosomoides</taxon>
    </lineage>
</organism>
<protein>
    <submittedName>
        <fullName evidence="6">M20_dimer domain-containing protein</fullName>
    </submittedName>
</protein>
<evidence type="ECO:0000256" key="1">
    <source>
        <dbReference type="ARBA" id="ARBA00022670"/>
    </source>
</evidence>
<proteinExistence type="predicted"/>
<dbReference type="OrthoDB" id="7832001at2759"/>
<dbReference type="Gene3D" id="3.40.630.10">
    <property type="entry name" value="Zn peptidases"/>
    <property type="match status" value="1"/>
</dbReference>
<evidence type="ECO:0000313" key="4">
    <source>
        <dbReference type="EMBL" id="VDP32562.1"/>
    </source>
</evidence>
<evidence type="ECO:0000313" key="6">
    <source>
        <dbReference type="WBParaSite" id="HPBE_0002242801-mRNA-1"/>
    </source>
</evidence>
<evidence type="ECO:0000313" key="5">
    <source>
        <dbReference type="Proteomes" id="UP000050761"/>
    </source>
</evidence>
<dbReference type="PANTHER" id="PTHR43270">
    <property type="entry name" value="BETA-ALA-HIS DIPEPTIDASE"/>
    <property type="match status" value="1"/>
</dbReference>
<keyword evidence="1" id="KW-0645">Protease</keyword>
<sequence>MSENRPLTEKSLHHLFAENSYHSVKVPLPPVLFGQLGDDKKKKTVLVYGHLDVQPAAKEDGWNTEPFVLTEKDGKLFGRGSSDDKGPVLSWMHAIEMLQKHKMHIPVNVKFCFEAMEESGSLGLAELLTRNKDKFLAGVDFTCISDSYWLGKKKPCLTHGLRYEPMADLVWVLSQLTSLENRIVIPGKANFQYYRLEMPRNT</sequence>
<dbReference type="InterPro" id="IPR002933">
    <property type="entry name" value="Peptidase_M20"/>
</dbReference>
<dbReference type="EMBL" id="UZAH01033987">
    <property type="protein sequence ID" value="VDP32562.1"/>
    <property type="molecule type" value="Genomic_DNA"/>
</dbReference>
<accession>A0A183GIG8</accession>
<dbReference type="WBParaSite" id="HPBE_0002242801-mRNA-1">
    <property type="protein sequence ID" value="HPBE_0002242801-mRNA-1"/>
    <property type="gene ID" value="HPBE_0002242801"/>
</dbReference>
<evidence type="ECO:0000256" key="3">
    <source>
        <dbReference type="ARBA" id="ARBA00022801"/>
    </source>
</evidence>
<keyword evidence="3" id="KW-0378">Hydrolase</keyword>
<dbReference type="Proteomes" id="UP000050761">
    <property type="component" value="Unassembled WGS sequence"/>
</dbReference>
<dbReference type="GO" id="GO:0008233">
    <property type="term" value="F:peptidase activity"/>
    <property type="evidence" value="ECO:0007669"/>
    <property type="project" value="UniProtKB-KW"/>
</dbReference>
<evidence type="ECO:0000256" key="2">
    <source>
        <dbReference type="ARBA" id="ARBA00022723"/>
    </source>
</evidence>
<gene>
    <name evidence="4" type="ORF">HPBE_LOCUS22427</name>
</gene>
<dbReference type="GO" id="GO:0006508">
    <property type="term" value="P:proteolysis"/>
    <property type="evidence" value="ECO:0007669"/>
    <property type="project" value="UniProtKB-KW"/>
</dbReference>
<keyword evidence="5" id="KW-1185">Reference proteome</keyword>
<dbReference type="InterPro" id="IPR001261">
    <property type="entry name" value="ArgE/DapE_CS"/>
</dbReference>
<dbReference type="GO" id="GO:0046872">
    <property type="term" value="F:metal ion binding"/>
    <property type="evidence" value="ECO:0007669"/>
    <property type="project" value="UniProtKB-KW"/>
</dbReference>
<dbReference type="Pfam" id="PF01546">
    <property type="entry name" value="Peptidase_M20"/>
    <property type="match status" value="1"/>
</dbReference>
<dbReference type="PROSITE" id="PS00759">
    <property type="entry name" value="ARGE_DAPE_CPG2_2"/>
    <property type="match status" value="1"/>
</dbReference>
<dbReference type="SUPFAM" id="SSF53187">
    <property type="entry name" value="Zn-dependent exopeptidases"/>
    <property type="match status" value="1"/>
</dbReference>
<dbReference type="InterPro" id="IPR051458">
    <property type="entry name" value="Cyt/Met_Dipeptidase"/>
</dbReference>